<keyword evidence="6" id="KW-1185">Reference proteome</keyword>
<feature type="region of interest" description="Disordered" evidence="2">
    <location>
        <begin position="98"/>
        <end position="132"/>
    </location>
</feature>
<dbReference type="InterPro" id="IPR036366">
    <property type="entry name" value="PGBDSf"/>
</dbReference>
<organism evidence="5 6">
    <name type="scientific">Marinococcus halophilus</name>
    <dbReference type="NCBI Taxonomy" id="1371"/>
    <lineage>
        <taxon>Bacteria</taxon>
        <taxon>Bacillati</taxon>
        <taxon>Bacillota</taxon>
        <taxon>Bacilli</taxon>
        <taxon>Bacillales</taxon>
        <taxon>Bacillaceae</taxon>
        <taxon>Marinococcus</taxon>
    </lineage>
</organism>
<proteinExistence type="predicted"/>
<evidence type="ECO:0000256" key="1">
    <source>
        <dbReference type="ARBA" id="ARBA00022729"/>
    </source>
</evidence>
<dbReference type="AlphaFoldDB" id="A0A510Y2Z4"/>
<dbReference type="Gene3D" id="2.40.40.10">
    <property type="entry name" value="RlpA-like domain"/>
    <property type="match status" value="1"/>
</dbReference>
<dbReference type="Pfam" id="PF06725">
    <property type="entry name" value="3D"/>
    <property type="match status" value="1"/>
</dbReference>
<dbReference type="GO" id="GO:0004553">
    <property type="term" value="F:hydrolase activity, hydrolyzing O-glycosyl compounds"/>
    <property type="evidence" value="ECO:0007669"/>
    <property type="project" value="InterPro"/>
</dbReference>
<evidence type="ECO:0000259" key="4">
    <source>
        <dbReference type="Pfam" id="PF06725"/>
    </source>
</evidence>
<gene>
    <name evidence="5" type="ORF">MHA01_05690</name>
</gene>
<dbReference type="Pfam" id="PF01471">
    <property type="entry name" value="PG_binding_1"/>
    <property type="match status" value="1"/>
</dbReference>
<name>A0A510Y2Z4_MARHA</name>
<dbReference type="CDD" id="cd22786">
    <property type="entry name" value="DPBB_YuiC-like"/>
    <property type="match status" value="1"/>
</dbReference>
<feature type="compositionally biased region" description="Low complexity" evidence="2">
    <location>
        <begin position="105"/>
        <end position="132"/>
    </location>
</feature>
<keyword evidence="1" id="KW-0732">Signal</keyword>
<dbReference type="GO" id="GO:0019867">
    <property type="term" value="C:outer membrane"/>
    <property type="evidence" value="ECO:0007669"/>
    <property type="project" value="InterPro"/>
</dbReference>
<dbReference type="SUPFAM" id="SSF47090">
    <property type="entry name" value="PGBD-like"/>
    <property type="match status" value="1"/>
</dbReference>
<dbReference type="InterPro" id="IPR036365">
    <property type="entry name" value="PGBD-like_sf"/>
</dbReference>
<evidence type="ECO:0000313" key="6">
    <source>
        <dbReference type="Proteomes" id="UP000321051"/>
    </source>
</evidence>
<evidence type="ECO:0000313" key="5">
    <source>
        <dbReference type="EMBL" id="GEK57664.1"/>
    </source>
</evidence>
<dbReference type="InterPro" id="IPR051933">
    <property type="entry name" value="Resuscitation_pf_RpfB"/>
</dbReference>
<dbReference type="EMBL" id="BJUN01000002">
    <property type="protein sequence ID" value="GEK57664.1"/>
    <property type="molecule type" value="Genomic_DNA"/>
</dbReference>
<evidence type="ECO:0000259" key="3">
    <source>
        <dbReference type="Pfam" id="PF01471"/>
    </source>
</evidence>
<feature type="domain" description="Peptidoglycan binding-like" evidence="3">
    <location>
        <begin position="39"/>
        <end position="95"/>
    </location>
</feature>
<dbReference type="InterPro" id="IPR036908">
    <property type="entry name" value="RlpA-like_sf"/>
</dbReference>
<dbReference type="InterPro" id="IPR010611">
    <property type="entry name" value="3D_dom"/>
</dbReference>
<feature type="domain" description="3D" evidence="4">
    <location>
        <begin position="165"/>
        <end position="224"/>
    </location>
</feature>
<accession>A0A510Y2Z4</accession>
<comment type="caution">
    <text evidence="5">The sequence shown here is derived from an EMBL/GenBank/DDBJ whole genome shotgun (WGS) entry which is preliminary data.</text>
</comment>
<dbReference type="PANTHER" id="PTHR39160:SF4">
    <property type="entry name" value="RESUSCITATION-PROMOTING FACTOR RPFB"/>
    <property type="match status" value="1"/>
</dbReference>
<evidence type="ECO:0008006" key="7">
    <source>
        <dbReference type="Google" id="ProtNLM"/>
    </source>
</evidence>
<dbReference type="Gene3D" id="1.10.101.10">
    <property type="entry name" value="PGBD-like superfamily/PGBD"/>
    <property type="match status" value="1"/>
</dbReference>
<dbReference type="GO" id="GO:0009254">
    <property type="term" value="P:peptidoglycan turnover"/>
    <property type="evidence" value="ECO:0007669"/>
    <property type="project" value="InterPro"/>
</dbReference>
<dbReference type="RefSeq" id="WP_186807332.1">
    <property type="nucleotide sequence ID" value="NZ_BJUN01000002.1"/>
</dbReference>
<dbReference type="SUPFAM" id="SSF50685">
    <property type="entry name" value="Barwin-like endoglucanases"/>
    <property type="match status" value="1"/>
</dbReference>
<dbReference type="PANTHER" id="PTHR39160">
    <property type="entry name" value="CELL WALL-BINDING PROTEIN YOCH"/>
    <property type="match status" value="1"/>
</dbReference>
<reference evidence="5 6" key="1">
    <citation type="submission" date="2019-07" db="EMBL/GenBank/DDBJ databases">
        <title>Whole genome shotgun sequence of Marinococcus halophilus NBRC 102359.</title>
        <authorList>
            <person name="Hosoyama A."/>
            <person name="Uohara A."/>
            <person name="Ohji S."/>
            <person name="Ichikawa N."/>
        </authorList>
    </citation>
    <scope>NUCLEOTIDE SEQUENCE [LARGE SCALE GENOMIC DNA]</scope>
    <source>
        <strain evidence="5 6">NBRC 102359</strain>
    </source>
</reference>
<dbReference type="Proteomes" id="UP000321051">
    <property type="component" value="Unassembled WGS sequence"/>
</dbReference>
<dbReference type="STRING" id="1371.GCA_900166605_00519"/>
<protein>
    <recommendedName>
        <fullName evidence="7">Peptidoglycan-binding protein</fullName>
    </recommendedName>
</protein>
<sequence length="225" mass="23025">MFSVRQSMKWAGGLALGTGLLTAAPAVSDAADLLNKGDRGDDVSEAQAVLEDEGYYDYAVDGIYGPITDSAVRSFQSDHGLVVDGIIGPNTRAALDDMDSGEAVEGASTSESSDSSSSEESTSSSADSGGETMTMEATAYTAECAGCSGITATGVNLNKDRGADVIAVDPDVIPLGSTVKVEGMGTYEAADTGGAINNDRIDIHVPTKSDAYAFGRQDVEVTVLD</sequence>
<dbReference type="InterPro" id="IPR002477">
    <property type="entry name" value="Peptidoglycan-bd-like"/>
</dbReference>
<evidence type="ECO:0000256" key="2">
    <source>
        <dbReference type="SAM" id="MobiDB-lite"/>
    </source>
</evidence>